<dbReference type="Pfam" id="PF00406">
    <property type="entry name" value="ADK"/>
    <property type="match status" value="1"/>
</dbReference>
<dbReference type="EMBL" id="JAHQIW010004014">
    <property type="protein sequence ID" value="KAJ1360884.1"/>
    <property type="molecule type" value="Genomic_DNA"/>
</dbReference>
<dbReference type="InterPro" id="IPR027417">
    <property type="entry name" value="P-loop_NTPase"/>
</dbReference>
<protein>
    <recommendedName>
        <fullName evidence="3">Adenylate kinase</fullName>
    </recommendedName>
</protein>
<comment type="caution">
    <text evidence="1">The sequence shown here is derived from an EMBL/GenBank/DDBJ whole genome shotgun (WGS) entry which is preliminary data.</text>
</comment>
<dbReference type="PROSITE" id="PS00113">
    <property type="entry name" value="ADENYLATE_KINASE"/>
    <property type="match status" value="1"/>
</dbReference>
<evidence type="ECO:0000313" key="2">
    <source>
        <dbReference type="Proteomes" id="UP001196413"/>
    </source>
</evidence>
<gene>
    <name evidence="1" type="ORF">KIN20_019984</name>
</gene>
<evidence type="ECO:0000313" key="1">
    <source>
        <dbReference type="EMBL" id="KAJ1360884.1"/>
    </source>
</evidence>
<organism evidence="1 2">
    <name type="scientific">Parelaphostrongylus tenuis</name>
    <name type="common">Meningeal worm</name>
    <dbReference type="NCBI Taxonomy" id="148309"/>
    <lineage>
        <taxon>Eukaryota</taxon>
        <taxon>Metazoa</taxon>
        <taxon>Ecdysozoa</taxon>
        <taxon>Nematoda</taxon>
        <taxon>Chromadorea</taxon>
        <taxon>Rhabditida</taxon>
        <taxon>Rhabditina</taxon>
        <taxon>Rhabditomorpha</taxon>
        <taxon>Strongyloidea</taxon>
        <taxon>Metastrongylidae</taxon>
        <taxon>Parelaphostrongylus</taxon>
    </lineage>
</organism>
<accession>A0AAD5N9B9</accession>
<reference evidence="1" key="1">
    <citation type="submission" date="2021-06" db="EMBL/GenBank/DDBJ databases">
        <title>Parelaphostrongylus tenuis whole genome reference sequence.</title>
        <authorList>
            <person name="Garwood T.J."/>
            <person name="Larsen P.A."/>
            <person name="Fountain-Jones N.M."/>
            <person name="Garbe J.R."/>
            <person name="Macchietto M.G."/>
            <person name="Kania S.A."/>
            <person name="Gerhold R.W."/>
            <person name="Richards J.E."/>
            <person name="Wolf T.M."/>
        </authorList>
    </citation>
    <scope>NUCLEOTIDE SEQUENCE</scope>
    <source>
        <strain evidence="1">MNPRO001-30</strain>
        <tissue evidence="1">Meninges</tissue>
    </source>
</reference>
<sequence length="71" mass="7966">MLMAVAEASKGFLIDGYPRELKQGEQFELEIGLAKSVTFLDVSDEILNATDSRENQVTLLLFRAKLVRKHA</sequence>
<evidence type="ECO:0008006" key="3">
    <source>
        <dbReference type="Google" id="ProtNLM"/>
    </source>
</evidence>
<proteinExistence type="predicted"/>
<dbReference type="Proteomes" id="UP001196413">
    <property type="component" value="Unassembled WGS sequence"/>
</dbReference>
<dbReference type="Gene3D" id="3.40.50.300">
    <property type="entry name" value="P-loop containing nucleotide triphosphate hydrolases"/>
    <property type="match status" value="1"/>
</dbReference>
<dbReference type="InterPro" id="IPR033690">
    <property type="entry name" value="Adenylat_kinase_CS"/>
</dbReference>
<dbReference type="AlphaFoldDB" id="A0AAD5N9B9"/>
<name>A0AAD5N9B9_PARTN</name>
<keyword evidence="2" id="KW-1185">Reference proteome</keyword>